<feature type="compositionally biased region" description="Basic residues" evidence="1">
    <location>
        <begin position="21"/>
        <end position="32"/>
    </location>
</feature>
<evidence type="ECO:0000313" key="2">
    <source>
        <dbReference type="EMBL" id="KAA8632554.1"/>
    </source>
</evidence>
<sequence>MVRTKMSSKPPPYWKNESPAAKKRQQRKKGRQSKVVEEEVEQEDESWLILPEPVAYQADSDAVMQTELIIPALEPDTPLHAAMEKIPVGEIKVVAQAEFFVVSTWKAGAIDEIHDAAEVVLDHLAVTIMGDLPVGQQYEFLMKQFKFMAAMIDALLGPKKPVAEKPAPAKPAAKRVRELREPREGARRSKRIRLATATEDAEITARLSPLCQP</sequence>
<reference evidence="2 3" key="1">
    <citation type="submission" date="2017-07" db="EMBL/GenBank/DDBJ databases">
        <title>Genome sequence of the Sordaria macrospora wild type strain R19027.</title>
        <authorList>
            <person name="Nowrousian M."/>
            <person name="Teichert I."/>
            <person name="Kueck U."/>
        </authorList>
    </citation>
    <scope>NUCLEOTIDE SEQUENCE [LARGE SCALE GENOMIC DNA]</scope>
    <source>
        <strain evidence="2 3">R19027</strain>
        <tissue evidence="2">Mycelium</tissue>
    </source>
</reference>
<feature type="compositionally biased region" description="Basic and acidic residues" evidence="1">
    <location>
        <begin position="175"/>
        <end position="187"/>
    </location>
</feature>
<evidence type="ECO:0000256" key="1">
    <source>
        <dbReference type="SAM" id="MobiDB-lite"/>
    </source>
</evidence>
<gene>
    <name evidence="2" type="ORF">SMACR_07485</name>
</gene>
<dbReference type="OMA" id="CPPTNEE"/>
<organism evidence="2 3">
    <name type="scientific">Sordaria macrospora</name>
    <dbReference type="NCBI Taxonomy" id="5147"/>
    <lineage>
        <taxon>Eukaryota</taxon>
        <taxon>Fungi</taxon>
        <taxon>Dikarya</taxon>
        <taxon>Ascomycota</taxon>
        <taxon>Pezizomycotina</taxon>
        <taxon>Sordariomycetes</taxon>
        <taxon>Sordariomycetidae</taxon>
        <taxon>Sordariales</taxon>
        <taxon>Sordariaceae</taxon>
        <taxon>Sordaria</taxon>
    </lineage>
</organism>
<comment type="caution">
    <text evidence="2">The sequence shown here is derived from an EMBL/GenBank/DDBJ whole genome shotgun (WGS) entry which is preliminary data.</text>
</comment>
<feature type="region of interest" description="Disordered" evidence="1">
    <location>
        <begin position="1"/>
        <end position="41"/>
    </location>
</feature>
<evidence type="ECO:0000313" key="3">
    <source>
        <dbReference type="Proteomes" id="UP000433876"/>
    </source>
</evidence>
<proteinExistence type="predicted"/>
<feature type="region of interest" description="Disordered" evidence="1">
    <location>
        <begin position="162"/>
        <end position="190"/>
    </location>
</feature>
<protein>
    <submittedName>
        <fullName evidence="2">Uncharacterized protein</fullName>
    </submittedName>
</protein>
<dbReference type="AlphaFoldDB" id="A0A8S8ZP82"/>
<dbReference type="Proteomes" id="UP000433876">
    <property type="component" value="Unassembled WGS sequence"/>
</dbReference>
<accession>A0A8S8ZP82</accession>
<name>A0A8S8ZP82_SORMA</name>
<dbReference type="EMBL" id="NMPR01000053">
    <property type="protein sequence ID" value="KAA8632554.1"/>
    <property type="molecule type" value="Genomic_DNA"/>
</dbReference>
<dbReference type="VEuPathDB" id="FungiDB:SMAC_07485"/>